<evidence type="ECO:0000313" key="2">
    <source>
        <dbReference type="Proteomes" id="UP000315400"/>
    </source>
</evidence>
<gene>
    <name evidence="1" type="ORF">FKY71_08935</name>
</gene>
<dbReference type="EMBL" id="VIFK01000066">
    <property type="protein sequence ID" value="TQE99385.1"/>
    <property type="molecule type" value="Genomic_DNA"/>
</dbReference>
<accession>A0A540VRJ5</accession>
<comment type="caution">
    <text evidence="1">The sequence shown here is derived from an EMBL/GenBank/DDBJ whole genome shotgun (WGS) entry which is preliminary data.</text>
</comment>
<dbReference type="Proteomes" id="UP000315400">
    <property type="component" value="Unassembled WGS sequence"/>
</dbReference>
<reference evidence="1 2" key="1">
    <citation type="submission" date="2019-06" db="EMBL/GenBank/DDBJ databases">
        <title>Metagenome assembled Genome of Spiribacter salinus SL48-SHIP from the microbial mat of Salt Lake 48 (Novosibirsk region, Russia).</title>
        <authorList>
            <person name="Shipova A."/>
            <person name="Rozanov A.S."/>
            <person name="Bryanskaya A.V."/>
            <person name="Peltek S.E."/>
        </authorList>
    </citation>
    <scope>NUCLEOTIDE SEQUENCE [LARGE SCALE GENOMIC DNA]</scope>
    <source>
        <strain evidence="1">SL48-SHIP-2</strain>
    </source>
</reference>
<organism evidence="1 2">
    <name type="scientific">Spiribacter salinus</name>
    <dbReference type="NCBI Taxonomy" id="1335746"/>
    <lineage>
        <taxon>Bacteria</taxon>
        <taxon>Pseudomonadati</taxon>
        <taxon>Pseudomonadota</taxon>
        <taxon>Gammaproteobacteria</taxon>
        <taxon>Chromatiales</taxon>
        <taxon>Ectothiorhodospiraceae</taxon>
        <taxon>Spiribacter</taxon>
    </lineage>
</organism>
<dbReference type="AlphaFoldDB" id="A0A540VRJ5"/>
<name>A0A540VRJ5_9GAMM</name>
<sequence length="163" mass="17947">MSDAEAAMREQIIELRDKLHSVEVDRQREKARTKVAEMGLSLSDKERNDLVQLACDNPEGFVSFSTMLKKREQERKSAASSDKKSGYMLGEVGAVGNTEASAGGREKIRKLACEIAEGVKLSDANEKRAVVRRELTKAANINWGDERQAGIAVDVLDSVAPKR</sequence>
<protein>
    <submittedName>
        <fullName evidence="1">Uncharacterized protein</fullName>
    </submittedName>
</protein>
<evidence type="ECO:0000313" key="1">
    <source>
        <dbReference type="EMBL" id="TQE99385.1"/>
    </source>
</evidence>
<proteinExistence type="predicted"/>